<evidence type="ECO:0000256" key="2">
    <source>
        <dbReference type="SAM" id="Phobius"/>
    </source>
</evidence>
<keyword evidence="2" id="KW-0472">Membrane</keyword>
<organism evidence="3 4">
    <name type="scientific">Olea europaea subsp. europaea</name>
    <dbReference type="NCBI Taxonomy" id="158383"/>
    <lineage>
        <taxon>Eukaryota</taxon>
        <taxon>Viridiplantae</taxon>
        <taxon>Streptophyta</taxon>
        <taxon>Embryophyta</taxon>
        <taxon>Tracheophyta</taxon>
        <taxon>Spermatophyta</taxon>
        <taxon>Magnoliopsida</taxon>
        <taxon>eudicotyledons</taxon>
        <taxon>Gunneridae</taxon>
        <taxon>Pentapetalae</taxon>
        <taxon>asterids</taxon>
        <taxon>lamiids</taxon>
        <taxon>Lamiales</taxon>
        <taxon>Oleaceae</taxon>
        <taxon>Oleeae</taxon>
        <taxon>Olea</taxon>
    </lineage>
</organism>
<dbReference type="EMBL" id="CACTIH010009087">
    <property type="protein sequence ID" value="CAA3023345.1"/>
    <property type="molecule type" value="Genomic_DNA"/>
</dbReference>
<protein>
    <submittedName>
        <fullName evidence="3">Uncharacterized protein LOC111382280</fullName>
    </submittedName>
</protein>
<dbReference type="Gramene" id="OE9A096926T4">
    <property type="protein sequence ID" value="OE9A096926C4"/>
    <property type="gene ID" value="OE9A096926"/>
</dbReference>
<feature type="compositionally biased region" description="Polar residues" evidence="1">
    <location>
        <begin position="225"/>
        <end position="235"/>
    </location>
</feature>
<proteinExistence type="predicted"/>
<accession>A0A8S0US19</accession>
<keyword evidence="2" id="KW-0812">Transmembrane</keyword>
<evidence type="ECO:0000313" key="4">
    <source>
        <dbReference type="Proteomes" id="UP000594638"/>
    </source>
</evidence>
<dbReference type="PANTHER" id="PTHR35830:SF1">
    <property type="entry name" value="OS05G0299200 PROTEIN"/>
    <property type="match status" value="1"/>
</dbReference>
<evidence type="ECO:0000256" key="1">
    <source>
        <dbReference type="SAM" id="MobiDB-lite"/>
    </source>
</evidence>
<dbReference type="PANTHER" id="PTHR35830">
    <property type="entry name" value="OS05G0299200 PROTEIN"/>
    <property type="match status" value="1"/>
</dbReference>
<name>A0A8S0US19_OLEEU</name>
<dbReference type="Proteomes" id="UP000594638">
    <property type="component" value="Unassembled WGS sequence"/>
</dbReference>
<keyword evidence="2" id="KW-1133">Transmembrane helix</keyword>
<dbReference type="AlphaFoldDB" id="A0A8S0US19"/>
<dbReference type="OrthoDB" id="1898167at2759"/>
<evidence type="ECO:0000313" key="3">
    <source>
        <dbReference type="EMBL" id="CAA3023345.1"/>
    </source>
</evidence>
<keyword evidence="4" id="KW-1185">Reference proteome</keyword>
<comment type="caution">
    <text evidence="3">The sequence shown here is derived from an EMBL/GenBank/DDBJ whole genome shotgun (WGS) entry which is preliminary data.</text>
</comment>
<reference evidence="3 4" key="1">
    <citation type="submission" date="2019-12" db="EMBL/GenBank/DDBJ databases">
        <authorList>
            <person name="Alioto T."/>
            <person name="Alioto T."/>
            <person name="Gomez Garrido J."/>
        </authorList>
    </citation>
    <scope>NUCLEOTIDE SEQUENCE [LARGE SCALE GENOMIC DNA]</scope>
</reference>
<sequence length="491" mass="55863">MGDNKDETKLFFVLTKLESTERNLQRGCHHIETKFFQENCFFHMLYTHTALSYTHKFKPNSILMYLYYPERCRFSPLIINSAVRRHNRRRLLKYSPNPTSTPIIFKPSADTLQITIRPSNSVKQLLDQSEINLNRLIECGREAFDDLKTLVVVDGCTGGVVISCRRSTVEFLAALFMSSLVIVFIFKGLFRRRKGGGEVLVYKKDRSLGGREVLVGKREGKWGTTPRTTPLSLNDYSDDKTTKNTRMRNRRKEELPQWWPQLLNSSSNVNEMINKEEYQRMANRLVRAMMDNKMAGKDISANDIIQLHHICKTFGVRTSIETANARDSLYRAAINLVLSYCEIIANKSTSVQINGEDARQFIAGLADNIGLENTRAARMVSAAVAASTRSRILQAWALEVQGKHSEALFELSKICLIHRVFPPPKCSPEMEMVARGLENHLSLDQRELILESLINVCGEETQRSFVEALGLVCPFSTSIFKSSVVLYSCLN</sequence>
<feature type="transmembrane region" description="Helical" evidence="2">
    <location>
        <begin position="171"/>
        <end position="190"/>
    </location>
</feature>
<feature type="region of interest" description="Disordered" evidence="1">
    <location>
        <begin position="223"/>
        <end position="251"/>
    </location>
</feature>
<gene>
    <name evidence="3" type="ORF">OLEA9_A096926</name>
</gene>